<gene>
    <name evidence="1" type="ORF">DWV06_08795</name>
</gene>
<dbReference type="EMBL" id="QRCT01000021">
    <property type="protein sequence ID" value="RDU23588.1"/>
    <property type="molecule type" value="Genomic_DNA"/>
</dbReference>
<dbReference type="Proteomes" id="UP000255036">
    <property type="component" value="Unassembled WGS sequence"/>
</dbReference>
<name>A0A371AVH7_9FIRM</name>
<accession>A0A371AVH7</accession>
<dbReference type="AlphaFoldDB" id="A0A371AVH7"/>
<keyword evidence="2" id="KW-1185">Reference proteome</keyword>
<protein>
    <submittedName>
        <fullName evidence="1">Uncharacterized protein</fullName>
    </submittedName>
</protein>
<proteinExistence type="predicted"/>
<organism evidence="1 2">
    <name type="scientific">Anaerosacchariphilus polymeriproducens</name>
    <dbReference type="NCBI Taxonomy" id="1812858"/>
    <lineage>
        <taxon>Bacteria</taxon>
        <taxon>Bacillati</taxon>
        <taxon>Bacillota</taxon>
        <taxon>Clostridia</taxon>
        <taxon>Lachnospirales</taxon>
        <taxon>Lachnospiraceae</taxon>
        <taxon>Anaerosacchariphilus</taxon>
    </lineage>
</organism>
<evidence type="ECO:0000313" key="2">
    <source>
        <dbReference type="Proteomes" id="UP000255036"/>
    </source>
</evidence>
<sequence length="104" mass="11759">MHAKAAFKGDINYDPNKGFSISQDFMKNNGLSHSDMTTKQRQLFKELYESGRPNTIEEHTRIAREALEAGGASESQIDELITNSLNNLKEQGVTNPTRIPWYSK</sequence>
<evidence type="ECO:0000313" key="1">
    <source>
        <dbReference type="EMBL" id="RDU23588.1"/>
    </source>
</evidence>
<comment type="caution">
    <text evidence="1">The sequence shown here is derived from an EMBL/GenBank/DDBJ whole genome shotgun (WGS) entry which is preliminary data.</text>
</comment>
<dbReference type="OrthoDB" id="9815752at2"/>
<reference evidence="1 2" key="1">
    <citation type="submission" date="2018-07" db="EMBL/GenBank/DDBJ databases">
        <title>Anaerosacharophilus polymeroproducens gen. nov. sp. nov., an anaerobic bacterium isolated from salt field.</title>
        <authorList>
            <person name="Kim W."/>
            <person name="Yang S.-H."/>
            <person name="Oh J."/>
            <person name="Lee J.-H."/>
            <person name="Kwon K.K."/>
        </authorList>
    </citation>
    <scope>NUCLEOTIDE SEQUENCE [LARGE SCALE GENOMIC DNA]</scope>
    <source>
        <strain evidence="1 2">MCWD5</strain>
    </source>
</reference>